<proteinExistence type="predicted"/>
<protein>
    <submittedName>
        <fullName evidence="2">Uncharacterized protein</fullName>
    </submittedName>
</protein>
<reference evidence="2 3" key="1">
    <citation type="submission" date="2018-05" db="EMBL/GenBank/DDBJ databases">
        <title>Draft genome of Methanospirillum stamsii Pt1.</title>
        <authorList>
            <person name="Dueholm M.S."/>
            <person name="Nielsen P.H."/>
            <person name="Bakmann L.F."/>
            <person name="Otzen D.E."/>
        </authorList>
    </citation>
    <scope>NUCLEOTIDE SEQUENCE [LARGE SCALE GENOMIC DNA]</scope>
    <source>
        <strain evidence="2 3">Pt1</strain>
    </source>
</reference>
<gene>
    <name evidence="2" type="ORF">DLD82_11085</name>
</gene>
<dbReference type="AlphaFoldDB" id="A0A2V2N5U5"/>
<evidence type="ECO:0000256" key="1">
    <source>
        <dbReference type="SAM" id="MobiDB-lite"/>
    </source>
</evidence>
<comment type="caution">
    <text evidence="2">The sequence shown here is derived from an EMBL/GenBank/DDBJ whole genome shotgun (WGS) entry which is preliminary data.</text>
</comment>
<dbReference type="EMBL" id="QGMZ01000021">
    <property type="protein sequence ID" value="PWR73116.1"/>
    <property type="molecule type" value="Genomic_DNA"/>
</dbReference>
<evidence type="ECO:0000313" key="3">
    <source>
        <dbReference type="Proteomes" id="UP000245934"/>
    </source>
</evidence>
<dbReference type="Proteomes" id="UP000245934">
    <property type="component" value="Unassembled WGS sequence"/>
</dbReference>
<accession>A0A2V2N5U5</accession>
<sequence>MLFFGIFSVVCAEETDDESVNESVDESLDENADVSSSSDEEEGLFSSICTQPYALCNTAFCVPDQDDPTKMRCSCTVEKGPSIGKSCDTWEPVGIYMDEYGDWMIKAGYSVGQITSTYSFAHAAPLPKNEIDPNNTPYGYSGDVYLKPCMNETGEGVWADCWDAPCTVLPQDINADISTDRLASPYAVCDCGLKVNQSEWYIGVHGTELCDDPNLCHEYIISGAGLMSTDVGVKKLAEFIKENPDPTEPYKEGHCEDCLYCASNTSAESL</sequence>
<name>A0A2V2N5U5_9EURY</name>
<organism evidence="2 3">
    <name type="scientific">Methanospirillum stamsii</name>
    <dbReference type="NCBI Taxonomy" id="1277351"/>
    <lineage>
        <taxon>Archaea</taxon>
        <taxon>Methanobacteriati</taxon>
        <taxon>Methanobacteriota</taxon>
        <taxon>Stenosarchaea group</taxon>
        <taxon>Methanomicrobia</taxon>
        <taxon>Methanomicrobiales</taxon>
        <taxon>Methanospirillaceae</taxon>
        <taxon>Methanospirillum</taxon>
    </lineage>
</organism>
<feature type="region of interest" description="Disordered" evidence="1">
    <location>
        <begin position="17"/>
        <end position="39"/>
    </location>
</feature>
<evidence type="ECO:0000313" key="2">
    <source>
        <dbReference type="EMBL" id="PWR73116.1"/>
    </source>
</evidence>
<keyword evidence="3" id="KW-1185">Reference proteome</keyword>